<comment type="catalytic activity">
    <reaction evidence="4">
        <text>(R)-pantoate + NADP(+) = 2-dehydropantoate + NADPH + H(+)</text>
        <dbReference type="Rhea" id="RHEA:16233"/>
        <dbReference type="ChEBI" id="CHEBI:11561"/>
        <dbReference type="ChEBI" id="CHEBI:15378"/>
        <dbReference type="ChEBI" id="CHEBI:15980"/>
        <dbReference type="ChEBI" id="CHEBI:57783"/>
        <dbReference type="ChEBI" id="CHEBI:58349"/>
        <dbReference type="EC" id="1.1.1.169"/>
    </reaction>
</comment>
<dbReference type="InterPro" id="IPR003710">
    <property type="entry name" value="ApbA"/>
</dbReference>
<dbReference type="InterPro" id="IPR013328">
    <property type="entry name" value="6PGD_dom2"/>
</dbReference>
<keyword evidence="9" id="KW-1185">Reference proteome</keyword>
<dbReference type="RefSeq" id="WP_398660552.1">
    <property type="nucleotide sequence ID" value="NZ_JBITDC010000018.1"/>
</dbReference>
<dbReference type="PANTHER" id="PTHR21708">
    <property type="entry name" value="PROBABLE 2-DEHYDROPANTOATE 2-REDUCTASE"/>
    <property type="match status" value="1"/>
</dbReference>
<feature type="domain" description="Ketopantoate reductase C-terminal" evidence="7">
    <location>
        <begin position="203"/>
        <end position="318"/>
    </location>
</feature>
<dbReference type="InterPro" id="IPR008927">
    <property type="entry name" value="6-PGluconate_DH-like_C_sf"/>
</dbReference>
<comment type="function">
    <text evidence="4">Catalyzes the NADPH-dependent reduction of ketopantoate into pantoic acid.</text>
</comment>
<keyword evidence="4" id="KW-0566">Pantothenate biosynthesis</keyword>
<feature type="region of interest" description="Disordered" evidence="5">
    <location>
        <begin position="1"/>
        <end position="20"/>
    </location>
</feature>
<feature type="domain" description="Ketopantoate reductase N-terminal" evidence="6">
    <location>
        <begin position="30"/>
        <end position="176"/>
    </location>
</feature>
<evidence type="ECO:0000313" key="8">
    <source>
        <dbReference type="EMBL" id="MFI5680103.1"/>
    </source>
</evidence>
<organism evidence="8 9">
    <name type="scientific">Streptomyces cellulosae</name>
    <dbReference type="NCBI Taxonomy" id="1968"/>
    <lineage>
        <taxon>Bacteria</taxon>
        <taxon>Bacillati</taxon>
        <taxon>Actinomycetota</taxon>
        <taxon>Actinomycetes</taxon>
        <taxon>Kitasatosporales</taxon>
        <taxon>Streptomycetaceae</taxon>
        <taxon>Streptomyces</taxon>
    </lineage>
</organism>
<evidence type="ECO:0000256" key="5">
    <source>
        <dbReference type="SAM" id="MobiDB-lite"/>
    </source>
</evidence>
<evidence type="ECO:0000259" key="6">
    <source>
        <dbReference type="Pfam" id="PF02558"/>
    </source>
</evidence>
<evidence type="ECO:0000256" key="2">
    <source>
        <dbReference type="ARBA" id="ARBA00022857"/>
    </source>
</evidence>
<comment type="caution">
    <text evidence="8">The sequence shown here is derived from an EMBL/GenBank/DDBJ whole genome shotgun (WGS) entry which is preliminary data.</text>
</comment>
<dbReference type="SUPFAM" id="SSF51735">
    <property type="entry name" value="NAD(P)-binding Rossmann-fold domains"/>
    <property type="match status" value="1"/>
</dbReference>
<keyword evidence="3 4" id="KW-0560">Oxidoreductase</keyword>
<reference evidence="8 9" key="1">
    <citation type="submission" date="2024-10" db="EMBL/GenBank/DDBJ databases">
        <title>The Natural Products Discovery Center: Release of the First 8490 Sequenced Strains for Exploring Actinobacteria Biosynthetic Diversity.</title>
        <authorList>
            <person name="Kalkreuter E."/>
            <person name="Kautsar S.A."/>
            <person name="Yang D."/>
            <person name="Bader C.D."/>
            <person name="Teijaro C.N."/>
            <person name="Fluegel L."/>
            <person name="Davis C.M."/>
            <person name="Simpson J.R."/>
            <person name="Lauterbach L."/>
            <person name="Steele A.D."/>
            <person name="Gui C."/>
            <person name="Meng S."/>
            <person name="Li G."/>
            <person name="Viehrig K."/>
            <person name="Ye F."/>
            <person name="Su P."/>
            <person name="Kiefer A.F."/>
            <person name="Nichols A."/>
            <person name="Cepeda A.J."/>
            <person name="Yan W."/>
            <person name="Fan B."/>
            <person name="Jiang Y."/>
            <person name="Adhikari A."/>
            <person name="Zheng C.-J."/>
            <person name="Schuster L."/>
            <person name="Cowan T.M."/>
            <person name="Smanski M.J."/>
            <person name="Chevrette M.G."/>
            <person name="De Carvalho L.P.S."/>
            <person name="Shen B."/>
        </authorList>
    </citation>
    <scope>NUCLEOTIDE SEQUENCE [LARGE SCALE GENOMIC DNA]</scope>
    <source>
        <strain evidence="8 9">NPDC051599</strain>
    </source>
</reference>
<evidence type="ECO:0000256" key="3">
    <source>
        <dbReference type="ARBA" id="ARBA00023002"/>
    </source>
</evidence>
<dbReference type="NCBIfam" id="TIGR00745">
    <property type="entry name" value="apbA_panE"/>
    <property type="match status" value="1"/>
</dbReference>
<dbReference type="EC" id="1.1.1.169" evidence="4"/>
<comment type="pathway">
    <text evidence="4">Cofactor biosynthesis; (R)-pantothenate biosynthesis; (R)-pantoate from 3-methyl-2-oxobutanoate: step 2/2.</text>
</comment>
<dbReference type="Pfam" id="PF02558">
    <property type="entry name" value="ApbA"/>
    <property type="match status" value="1"/>
</dbReference>
<sequence length="334" mass="34520">MTSTTPEHAGRRTAAGAVSELSARSTTKRVLVVGAGATGGYFGARLAQAGRDVTFLVRPGRAAALRTTGLRLSGPDGDEAVIPRLVTAQELAEPYDVILLAVKAEALDTALTDVTPAVGESSVIIPFLNGIDHLKALTERFPGLVLGGVVRAVAHLAADGAVIFGGPTAVMEIGELTGEVSDRVRAAAGVLASAGFAFSVSDDIRTAMWHKWVFISTVSVITCLMTGTIGEVAAVPGGPDFAAAVLEETTAVAAGAKHPLSAAQVQGLRTMATQEGSPFAPSMYRDMTDQRPTEVEHVLASLSSAATDLDIPTPLVDLAVLRLRVHNRKPVTPS</sequence>
<protein>
    <recommendedName>
        <fullName evidence="4">2-dehydropantoate 2-reductase</fullName>
        <ecNumber evidence="4">1.1.1.169</ecNumber>
    </recommendedName>
    <alternativeName>
        <fullName evidence="4">Ketopantoate reductase</fullName>
    </alternativeName>
</protein>
<evidence type="ECO:0000256" key="4">
    <source>
        <dbReference type="RuleBase" id="RU362068"/>
    </source>
</evidence>
<evidence type="ECO:0000259" key="7">
    <source>
        <dbReference type="Pfam" id="PF08546"/>
    </source>
</evidence>
<accession>A0ABW7YFV5</accession>
<dbReference type="InterPro" id="IPR036291">
    <property type="entry name" value="NAD(P)-bd_dom_sf"/>
</dbReference>
<evidence type="ECO:0000313" key="9">
    <source>
        <dbReference type="Proteomes" id="UP001612415"/>
    </source>
</evidence>
<name>A0ABW7YFV5_STRCE</name>
<dbReference type="InterPro" id="IPR051402">
    <property type="entry name" value="KPR-Related"/>
</dbReference>
<dbReference type="SUPFAM" id="SSF48179">
    <property type="entry name" value="6-phosphogluconate dehydrogenase C-terminal domain-like"/>
    <property type="match status" value="1"/>
</dbReference>
<keyword evidence="2 4" id="KW-0521">NADP</keyword>
<dbReference type="Gene3D" id="1.10.1040.10">
    <property type="entry name" value="N-(1-d-carboxylethyl)-l-norvaline Dehydrogenase, domain 2"/>
    <property type="match status" value="1"/>
</dbReference>
<dbReference type="Pfam" id="PF08546">
    <property type="entry name" value="ApbA_C"/>
    <property type="match status" value="1"/>
</dbReference>
<dbReference type="Proteomes" id="UP001612415">
    <property type="component" value="Unassembled WGS sequence"/>
</dbReference>
<comment type="similarity">
    <text evidence="1 4">Belongs to the ketopantoate reductase family.</text>
</comment>
<dbReference type="InterPro" id="IPR013752">
    <property type="entry name" value="KPA_reductase"/>
</dbReference>
<dbReference type="PANTHER" id="PTHR21708:SF26">
    <property type="entry name" value="2-DEHYDROPANTOATE 2-REDUCTASE"/>
    <property type="match status" value="1"/>
</dbReference>
<proteinExistence type="inferred from homology"/>
<gene>
    <name evidence="8" type="ORF">ACIA8P_36710</name>
</gene>
<evidence type="ECO:0000256" key="1">
    <source>
        <dbReference type="ARBA" id="ARBA00007870"/>
    </source>
</evidence>
<dbReference type="EMBL" id="JBITDC010000018">
    <property type="protein sequence ID" value="MFI5680103.1"/>
    <property type="molecule type" value="Genomic_DNA"/>
</dbReference>
<dbReference type="Gene3D" id="3.40.50.720">
    <property type="entry name" value="NAD(P)-binding Rossmann-like Domain"/>
    <property type="match status" value="1"/>
</dbReference>
<dbReference type="InterPro" id="IPR013332">
    <property type="entry name" value="KPR_N"/>
</dbReference>